<evidence type="ECO:0000313" key="3">
    <source>
        <dbReference type="EMBL" id="KAK7947709.1"/>
    </source>
</evidence>
<feature type="region of interest" description="Disordered" evidence="1">
    <location>
        <begin position="1"/>
        <end position="25"/>
    </location>
</feature>
<evidence type="ECO:0000259" key="2">
    <source>
        <dbReference type="Pfam" id="PF14420"/>
    </source>
</evidence>
<evidence type="ECO:0000256" key="1">
    <source>
        <dbReference type="SAM" id="MobiDB-lite"/>
    </source>
</evidence>
<dbReference type="Pfam" id="PF14420">
    <property type="entry name" value="Clr5"/>
    <property type="match status" value="1"/>
</dbReference>
<name>A0ABR1Q5B4_9PEZI</name>
<dbReference type="GeneID" id="92077879"/>
<dbReference type="InterPro" id="IPR025676">
    <property type="entry name" value="Clr5_dom"/>
</dbReference>
<keyword evidence="4" id="KW-1185">Reference proteome</keyword>
<dbReference type="EMBL" id="JAQQWE010000006">
    <property type="protein sequence ID" value="KAK7947709.1"/>
    <property type="molecule type" value="Genomic_DNA"/>
</dbReference>
<feature type="compositionally biased region" description="Polar residues" evidence="1">
    <location>
        <begin position="1"/>
        <end position="13"/>
    </location>
</feature>
<reference evidence="3 4" key="1">
    <citation type="submission" date="2023-01" db="EMBL/GenBank/DDBJ databases">
        <title>Analysis of 21 Apiospora genomes using comparative genomics revels a genus with tremendous synthesis potential of carbohydrate active enzymes and secondary metabolites.</title>
        <authorList>
            <person name="Sorensen T."/>
        </authorList>
    </citation>
    <scope>NUCLEOTIDE SEQUENCE [LARGE SCALE GENOMIC DNA]</scope>
    <source>
        <strain evidence="3 4">CBS 24483</strain>
    </source>
</reference>
<protein>
    <recommendedName>
        <fullName evidence="2">Clr5 domain-containing protein</fullName>
    </recommendedName>
</protein>
<dbReference type="RefSeq" id="XP_066697215.1">
    <property type="nucleotide sequence ID" value="XM_066844817.1"/>
</dbReference>
<feature type="domain" description="Clr5" evidence="2">
    <location>
        <begin position="23"/>
        <end position="55"/>
    </location>
</feature>
<accession>A0ABR1Q5B4</accession>
<comment type="caution">
    <text evidence="3">The sequence shown here is derived from an EMBL/GenBank/DDBJ whole genome shotgun (WGS) entry which is preliminary data.</text>
</comment>
<evidence type="ECO:0000313" key="4">
    <source>
        <dbReference type="Proteomes" id="UP001391051"/>
    </source>
</evidence>
<gene>
    <name evidence="3" type="ORF">PG986_008595</name>
</gene>
<sequence length="78" mass="8545">MSATDSSSEPSPKQQDDVPWARPEEFEAKKGVITHLYDLSGRNLTLKETMRIMEVSNAALTSHEAELSTNELAPKGTA</sequence>
<organism evidence="3 4">
    <name type="scientific">Apiospora aurea</name>
    <dbReference type="NCBI Taxonomy" id="335848"/>
    <lineage>
        <taxon>Eukaryota</taxon>
        <taxon>Fungi</taxon>
        <taxon>Dikarya</taxon>
        <taxon>Ascomycota</taxon>
        <taxon>Pezizomycotina</taxon>
        <taxon>Sordariomycetes</taxon>
        <taxon>Xylariomycetidae</taxon>
        <taxon>Amphisphaeriales</taxon>
        <taxon>Apiosporaceae</taxon>
        <taxon>Apiospora</taxon>
    </lineage>
</organism>
<proteinExistence type="predicted"/>
<dbReference type="Proteomes" id="UP001391051">
    <property type="component" value="Unassembled WGS sequence"/>
</dbReference>